<keyword evidence="5" id="KW-0190">Covalent protein-DNA linkage</keyword>
<evidence type="ECO:0000313" key="10">
    <source>
        <dbReference type="Proteomes" id="UP000572212"/>
    </source>
</evidence>
<evidence type="ECO:0000313" key="9">
    <source>
        <dbReference type="EMBL" id="MBB6513248.1"/>
    </source>
</evidence>
<dbReference type="GO" id="GO:0106300">
    <property type="term" value="P:protein-DNA covalent cross-linking repair"/>
    <property type="evidence" value="ECO:0007669"/>
    <property type="project" value="InterPro"/>
</dbReference>
<keyword evidence="3" id="KW-0227">DNA damage</keyword>
<dbReference type="GO" id="GO:0003697">
    <property type="term" value="F:single-stranded DNA binding"/>
    <property type="evidence" value="ECO:0007669"/>
    <property type="project" value="InterPro"/>
</dbReference>
<dbReference type="EMBL" id="JACHON010000009">
    <property type="protein sequence ID" value="MBB6513248.1"/>
    <property type="molecule type" value="Genomic_DNA"/>
</dbReference>
<dbReference type="Proteomes" id="UP000572212">
    <property type="component" value="Unassembled WGS sequence"/>
</dbReference>
<dbReference type="InterPro" id="IPR003738">
    <property type="entry name" value="SRAP"/>
</dbReference>
<accession>A0A841RRN1</accession>
<keyword evidence="2 8" id="KW-0645">Protease</keyword>
<evidence type="ECO:0000256" key="5">
    <source>
        <dbReference type="ARBA" id="ARBA00023124"/>
    </source>
</evidence>
<keyword evidence="10" id="KW-1185">Reference proteome</keyword>
<comment type="similarity">
    <text evidence="1 8">Belongs to the SOS response-associated peptidase family.</text>
</comment>
<dbReference type="SUPFAM" id="SSF143081">
    <property type="entry name" value="BB1717-like"/>
    <property type="match status" value="1"/>
</dbReference>
<dbReference type="GO" id="GO:0006508">
    <property type="term" value="P:proteolysis"/>
    <property type="evidence" value="ECO:0007669"/>
    <property type="project" value="UniProtKB-KW"/>
</dbReference>
<protein>
    <recommendedName>
        <fullName evidence="8">Abasic site processing protein</fullName>
        <ecNumber evidence="8">3.4.-.-</ecNumber>
    </recommendedName>
</protein>
<proteinExistence type="inferred from homology"/>
<dbReference type="GO" id="GO:0008233">
    <property type="term" value="F:peptidase activity"/>
    <property type="evidence" value="ECO:0007669"/>
    <property type="project" value="UniProtKB-KW"/>
</dbReference>
<keyword evidence="6" id="KW-0238">DNA-binding</keyword>
<name>A0A841RRN1_9BACI</name>
<evidence type="ECO:0000256" key="3">
    <source>
        <dbReference type="ARBA" id="ARBA00022763"/>
    </source>
</evidence>
<reference evidence="9 10" key="1">
    <citation type="submission" date="2020-08" db="EMBL/GenBank/DDBJ databases">
        <title>Genomic Encyclopedia of Type Strains, Phase IV (KMG-IV): sequencing the most valuable type-strain genomes for metagenomic binning, comparative biology and taxonomic classification.</title>
        <authorList>
            <person name="Goeker M."/>
        </authorList>
    </citation>
    <scope>NUCLEOTIDE SEQUENCE [LARGE SCALE GENOMIC DNA]</scope>
    <source>
        <strain evidence="9 10">DSM 11805</strain>
    </source>
</reference>
<organism evidence="9 10">
    <name type="scientific">Gracilibacillus halotolerans</name>
    <dbReference type="NCBI Taxonomy" id="74386"/>
    <lineage>
        <taxon>Bacteria</taxon>
        <taxon>Bacillati</taxon>
        <taxon>Bacillota</taxon>
        <taxon>Bacilli</taxon>
        <taxon>Bacillales</taxon>
        <taxon>Bacillaceae</taxon>
        <taxon>Gracilibacillus</taxon>
    </lineage>
</organism>
<evidence type="ECO:0000256" key="7">
    <source>
        <dbReference type="ARBA" id="ARBA00023239"/>
    </source>
</evidence>
<evidence type="ECO:0000256" key="6">
    <source>
        <dbReference type="ARBA" id="ARBA00023125"/>
    </source>
</evidence>
<dbReference type="InterPro" id="IPR036590">
    <property type="entry name" value="SRAP-like"/>
</dbReference>
<dbReference type="Pfam" id="PF02586">
    <property type="entry name" value="SRAP"/>
    <property type="match status" value="1"/>
</dbReference>
<keyword evidence="4 8" id="KW-0378">Hydrolase</keyword>
<keyword evidence="7" id="KW-0456">Lyase</keyword>
<evidence type="ECO:0000256" key="4">
    <source>
        <dbReference type="ARBA" id="ARBA00022801"/>
    </source>
</evidence>
<sequence>MCGRFTLALSKEVIESTLDVYLDVLEPSYNIAPTQRVLSIVQGKEEKRAGFMRWGLIPSWAKDKKIGSRMINARSETVDKKPSFKHLLSRRRCLIVADGFYEWDQHGKEKQPYRFLLKNNPVITFAGLWDRWEEEDNEIISCTILTTDANEDMNKFHHRMPVILDEQKREKWLDRSITNHESLKSLLTPLPEGEITYYPVSKNVNSPKNNHSELLNSL</sequence>
<dbReference type="AlphaFoldDB" id="A0A841RRN1"/>
<dbReference type="EC" id="3.4.-.-" evidence="8"/>
<dbReference type="PANTHER" id="PTHR13604:SF0">
    <property type="entry name" value="ABASIC SITE PROCESSING PROTEIN HMCES"/>
    <property type="match status" value="1"/>
</dbReference>
<evidence type="ECO:0000256" key="1">
    <source>
        <dbReference type="ARBA" id="ARBA00008136"/>
    </source>
</evidence>
<dbReference type="RefSeq" id="WP_184248079.1">
    <property type="nucleotide sequence ID" value="NZ_BAAACU010000055.1"/>
</dbReference>
<comment type="caution">
    <text evidence="9">The sequence shown here is derived from an EMBL/GenBank/DDBJ whole genome shotgun (WGS) entry which is preliminary data.</text>
</comment>
<dbReference type="PANTHER" id="PTHR13604">
    <property type="entry name" value="DC12-RELATED"/>
    <property type="match status" value="1"/>
</dbReference>
<dbReference type="Gene3D" id="3.90.1680.10">
    <property type="entry name" value="SOS response associated peptidase-like"/>
    <property type="match status" value="1"/>
</dbReference>
<evidence type="ECO:0000256" key="8">
    <source>
        <dbReference type="RuleBase" id="RU364100"/>
    </source>
</evidence>
<dbReference type="GO" id="GO:0016829">
    <property type="term" value="F:lyase activity"/>
    <property type="evidence" value="ECO:0007669"/>
    <property type="project" value="UniProtKB-KW"/>
</dbReference>
<gene>
    <name evidence="9" type="ORF">GGQ92_002052</name>
</gene>
<evidence type="ECO:0000256" key="2">
    <source>
        <dbReference type="ARBA" id="ARBA00022670"/>
    </source>
</evidence>